<evidence type="ECO:0000259" key="1">
    <source>
        <dbReference type="Pfam" id="PF13358"/>
    </source>
</evidence>
<dbReference type="GO" id="GO:0003676">
    <property type="term" value="F:nucleic acid binding"/>
    <property type="evidence" value="ECO:0007669"/>
    <property type="project" value="InterPro"/>
</dbReference>
<dbReference type="AlphaFoldDB" id="A0A0D2NIV3"/>
<feature type="domain" description="Tc1-like transposase DDE" evidence="1">
    <location>
        <begin position="1"/>
        <end position="31"/>
    </location>
</feature>
<evidence type="ECO:0000313" key="2">
    <source>
        <dbReference type="EMBL" id="KJA18809.1"/>
    </source>
</evidence>
<name>A0A0D2NIV3_HYPSF</name>
<keyword evidence="3" id="KW-1185">Reference proteome</keyword>
<dbReference type="InterPro" id="IPR038717">
    <property type="entry name" value="Tc1-like_DDE_dom"/>
</dbReference>
<organism evidence="2 3">
    <name type="scientific">Hypholoma sublateritium (strain FD-334 SS-4)</name>
    <dbReference type="NCBI Taxonomy" id="945553"/>
    <lineage>
        <taxon>Eukaryota</taxon>
        <taxon>Fungi</taxon>
        <taxon>Dikarya</taxon>
        <taxon>Basidiomycota</taxon>
        <taxon>Agaricomycotina</taxon>
        <taxon>Agaricomycetes</taxon>
        <taxon>Agaricomycetidae</taxon>
        <taxon>Agaricales</taxon>
        <taxon>Agaricineae</taxon>
        <taxon>Strophariaceae</taxon>
        <taxon>Hypholoma</taxon>
    </lineage>
</organism>
<dbReference type="EMBL" id="KN817584">
    <property type="protein sequence ID" value="KJA18809.1"/>
    <property type="molecule type" value="Genomic_DNA"/>
</dbReference>
<evidence type="ECO:0000313" key="3">
    <source>
        <dbReference type="Proteomes" id="UP000054270"/>
    </source>
</evidence>
<protein>
    <recommendedName>
        <fullName evidence="1">Tc1-like transposase DDE domain-containing protein</fullName>
    </recommendedName>
</protein>
<proteinExistence type="predicted"/>
<dbReference type="Pfam" id="PF13358">
    <property type="entry name" value="DDE_3"/>
    <property type="match status" value="1"/>
</dbReference>
<gene>
    <name evidence="2" type="ORF">HYPSUDRAFT_144468</name>
</gene>
<dbReference type="STRING" id="945553.A0A0D2NIV3"/>
<dbReference type="InterPro" id="IPR036397">
    <property type="entry name" value="RNaseH_sf"/>
</dbReference>
<dbReference type="OrthoDB" id="2266637at2759"/>
<reference evidence="3" key="1">
    <citation type="submission" date="2014-04" db="EMBL/GenBank/DDBJ databases">
        <title>Evolutionary Origins and Diversification of the Mycorrhizal Mutualists.</title>
        <authorList>
            <consortium name="DOE Joint Genome Institute"/>
            <consortium name="Mycorrhizal Genomics Consortium"/>
            <person name="Kohler A."/>
            <person name="Kuo A."/>
            <person name="Nagy L.G."/>
            <person name="Floudas D."/>
            <person name="Copeland A."/>
            <person name="Barry K.W."/>
            <person name="Cichocki N."/>
            <person name="Veneault-Fourrey C."/>
            <person name="LaButti K."/>
            <person name="Lindquist E.A."/>
            <person name="Lipzen A."/>
            <person name="Lundell T."/>
            <person name="Morin E."/>
            <person name="Murat C."/>
            <person name="Riley R."/>
            <person name="Ohm R."/>
            <person name="Sun H."/>
            <person name="Tunlid A."/>
            <person name="Henrissat B."/>
            <person name="Grigoriev I.V."/>
            <person name="Hibbett D.S."/>
            <person name="Martin F."/>
        </authorList>
    </citation>
    <scope>NUCLEOTIDE SEQUENCE [LARGE SCALE GENOMIC DNA]</scope>
    <source>
        <strain evidence="3">FD-334 SS-4</strain>
    </source>
</reference>
<feature type="non-terminal residue" evidence="2">
    <location>
        <position position="1"/>
    </location>
</feature>
<dbReference type="Proteomes" id="UP000054270">
    <property type="component" value="Unassembled WGS sequence"/>
</dbReference>
<sequence length="72" mass="8368">LVFLPPYSPDFNPIEQAFHSIKSWLRRREAQATNHAIRPWLIHQAILSVTDTMAHGWIGNCGYFFAEENDEL</sequence>
<accession>A0A0D2NIV3</accession>
<dbReference type="Gene3D" id="3.30.420.10">
    <property type="entry name" value="Ribonuclease H-like superfamily/Ribonuclease H"/>
    <property type="match status" value="1"/>
</dbReference>